<evidence type="ECO:0000256" key="1">
    <source>
        <dbReference type="SAM" id="MobiDB-lite"/>
    </source>
</evidence>
<protein>
    <submittedName>
        <fullName evidence="2">Uncharacterized protein</fullName>
    </submittedName>
</protein>
<feature type="region of interest" description="Disordered" evidence="1">
    <location>
        <begin position="360"/>
        <end position="383"/>
    </location>
</feature>
<dbReference type="Gene3D" id="1.20.58.1070">
    <property type="match status" value="1"/>
</dbReference>
<dbReference type="EMBL" id="CP090175">
    <property type="protein sequence ID" value="UJO25334.1"/>
    <property type="molecule type" value="Genomic_DNA"/>
</dbReference>
<dbReference type="Pfam" id="PF04938">
    <property type="entry name" value="SIP1"/>
    <property type="match status" value="1"/>
</dbReference>
<dbReference type="KEGG" id="ffu:CLAFUR5_14209"/>
<evidence type="ECO:0000313" key="2">
    <source>
        <dbReference type="EMBL" id="UJO25334.1"/>
    </source>
</evidence>
<keyword evidence="3" id="KW-1185">Reference proteome</keyword>
<dbReference type="InterPro" id="IPR035426">
    <property type="entry name" value="Gemin2/Brr1"/>
</dbReference>
<dbReference type="OMA" id="HQNSGID"/>
<gene>
    <name evidence="2" type="ORF">CLAFUR5_14209</name>
</gene>
<dbReference type="OrthoDB" id="428895at2759"/>
<accession>A0A9Q8PMG8</accession>
<feature type="compositionally biased region" description="Acidic residues" evidence="1">
    <location>
        <begin position="366"/>
        <end position="377"/>
    </location>
</feature>
<reference evidence="2" key="2">
    <citation type="journal article" date="2022" name="Microb. Genom.">
        <title>A chromosome-scale genome assembly of the tomato pathogen Cladosporium fulvum reveals a compartmentalized genome architecture and the presence of a dispensable chromosome.</title>
        <authorList>
            <person name="Zaccaron A.Z."/>
            <person name="Chen L.H."/>
            <person name="Samaras A."/>
            <person name="Stergiopoulos I."/>
        </authorList>
    </citation>
    <scope>NUCLEOTIDE SEQUENCE</scope>
    <source>
        <strain evidence="2">Race5_Kim</strain>
    </source>
</reference>
<feature type="region of interest" description="Disordered" evidence="1">
    <location>
        <begin position="1"/>
        <end position="134"/>
    </location>
</feature>
<sequence length="431" mass="47547">MGKRRRERDRPKAGPEAAYDPNKRVLLSYASDDEQVEDASEQKQNGSNDTPAIDAHVSNYQFDEYPHEDDEVKLGATEDTADPEEPAQSIAQGEDVEEAAGPSNKDEESEGRVRQDHVTGQFTALGPDPDEEYDSTTEEAMAYLRGVRTERQKLPEVLTANGQVPHDTNGDATADDLEGDYDEDEGYFLEDGGYVGAPTSDTAVEDDRTDPQKAFTAALRQRFLTQRKQLHLPTTADALAALGDGRPISFPKGNTKAYAEWHRLLSSQQPNLPQLRSLAQETVFDLLALLQKHLMRKDKNIDSSASAWIWSLLARLDDVGSMSNDQVYPLREFGKRALFLQLSFLKPEIAAQLEAVGQTGVSTGDEHEELQEAELDEADRSSASTPAISRDLVTDNTLATLDTILVVIGEVFGQRDLLDFRQPWAVAAAPT</sequence>
<proteinExistence type="predicted"/>
<dbReference type="GeneID" id="71994087"/>
<evidence type="ECO:0000313" key="3">
    <source>
        <dbReference type="Proteomes" id="UP000756132"/>
    </source>
</evidence>
<name>A0A9Q8PMG8_PASFU</name>
<dbReference type="AlphaFoldDB" id="A0A9Q8PMG8"/>
<feature type="compositionally biased region" description="Basic and acidic residues" evidence="1">
    <location>
        <begin position="104"/>
        <end position="117"/>
    </location>
</feature>
<organism evidence="2 3">
    <name type="scientific">Passalora fulva</name>
    <name type="common">Tomato leaf mold</name>
    <name type="synonym">Cladosporium fulvum</name>
    <dbReference type="NCBI Taxonomy" id="5499"/>
    <lineage>
        <taxon>Eukaryota</taxon>
        <taxon>Fungi</taxon>
        <taxon>Dikarya</taxon>
        <taxon>Ascomycota</taxon>
        <taxon>Pezizomycotina</taxon>
        <taxon>Dothideomycetes</taxon>
        <taxon>Dothideomycetidae</taxon>
        <taxon>Mycosphaerellales</taxon>
        <taxon>Mycosphaerellaceae</taxon>
        <taxon>Fulvia</taxon>
    </lineage>
</organism>
<dbReference type="Proteomes" id="UP000756132">
    <property type="component" value="Chromosome 13"/>
</dbReference>
<reference evidence="2" key="1">
    <citation type="submission" date="2021-12" db="EMBL/GenBank/DDBJ databases">
        <authorList>
            <person name="Zaccaron A."/>
            <person name="Stergiopoulos I."/>
        </authorList>
    </citation>
    <scope>NUCLEOTIDE SEQUENCE</scope>
    <source>
        <strain evidence="2">Race5_Kim</strain>
    </source>
</reference>
<dbReference type="GO" id="GO:0000387">
    <property type="term" value="P:spliceosomal snRNP assembly"/>
    <property type="evidence" value="ECO:0007669"/>
    <property type="project" value="InterPro"/>
</dbReference>
<dbReference type="RefSeq" id="XP_047769700.1">
    <property type="nucleotide sequence ID" value="XM_047913357.1"/>
</dbReference>